<dbReference type="EMBL" id="QFFF01000001">
    <property type="protein sequence ID" value="PWG02486.1"/>
    <property type="molecule type" value="Genomic_DNA"/>
</dbReference>
<sequence>MHRRQPLPRLWLMTDERQGETLWRALERLPRGSGVVFRHYRLQPKDRRRLFRRVKAIADKRRLLLLLAGSPHEARAWGADGSHGRSGSKPARGNLRSASAHDAREIRAAERSGASLIFLSPVFSTRSHPGAAPLGRVRFGLLAGQTGLPVIALGGMDAKRARSLAAFGIHGWAAIDAWSA</sequence>
<proteinExistence type="predicted"/>
<dbReference type="Pfam" id="PF02581">
    <property type="entry name" value="TMP-TENI"/>
    <property type="match status" value="1"/>
</dbReference>
<dbReference type="InterPro" id="IPR022998">
    <property type="entry name" value="ThiamineP_synth_TenI"/>
</dbReference>
<organism evidence="3 4">
    <name type="scientific">Allosphingosinicella humi</name>
    <dbReference type="NCBI Taxonomy" id="2068657"/>
    <lineage>
        <taxon>Bacteria</taxon>
        <taxon>Pseudomonadati</taxon>
        <taxon>Pseudomonadota</taxon>
        <taxon>Alphaproteobacteria</taxon>
        <taxon>Sphingomonadales</taxon>
        <taxon>Sphingomonadaceae</taxon>
        <taxon>Allosphingosinicella</taxon>
    </lineage>
</organism>
<feature type="domain" description="Thiamine phosphate synthase/TenI" evidence="2">
    <location>
        <begin position="14"/>
        <end position="177"/>
    </location>
</feature>
<dbReference type="Proteomes" id="UP000245916">
    <property type="component" value="Unassembled WGS sequence"/>
</dbReference>
<dbReference type="GO" id="GO:0009228">
    <property type="term" value="P:thiamine biosynthetic process"/>
    <property type="evidence" value="ECO:0007669"/>
    <property type="project" value="UniProtKB-KW"/>
</dbReference>
<protein>
    <submittedName>
        <fullName evidence="3">Thiamine phosphate synthase</fullName>
    </submittedName>
</protein>
<accession>A0A2U2J2D1</accession>
<dbReference type="RefSeq" id="WP_109270625.1">
    <property type="nucleotide sequence ID" value="NZ_QFFF01000001.1"/>
</dbReference>
<dbReference type="InterPro" id="IPR013785">
    <property type="entry name" value="Aldolase_TIM"/>
</dbReference>
<evidence type="ECO:0000313" key="4">
    <source>
        <dbReference type="Proteomes" id="UP000245916"/>
    </source>
</evidence>
<dbReference type="OrthoDB" id="8446047at2"/>
<dbReference type="InterPro" id="IPR036206">
    <property type="entry name" value="ThiamineP_synth_sf"/>
</dbReference>
<evidence type="ECO:0000313" key="3">
    <source>
        <dbReference type="EMBL" id="PWG02486.1"/>
    </source>
</evidence>
<reference evidence="3 4" key="1">
    <citation type="submission" date="2018-05" db="EMBL/GenBank/DDBJ databases">
        <title>Genome of Sphingosinicella humi QZX222.</title>
        <authorList>
            <person name="Qiao Z."/>
            <person name="Wang G."/>
        </authorList>
    </citation>
    <scope>NUCLEOTIDE SEQUENCE [LARGE SCALE GENOMIC DNA]</scope>
    <source>
        <strain evidence="3 4">QZX222</strain>
    </source>
</reference>
<dbReference type="CDD" id="cd00564">
    <property type="entry name" value="TMP_TenI"/>
    <property type="match status" value="1"/>
</dbReference>
<comment type="caution">
    <text evidence="3">The sequence shown here is derived from an EMBL/GenBank/DDBJ whole genome shotgun (WGS) entry which is preliminary data.</text>
</comment>
<evidence type="ECO:0000259" key="2">
    <source>
        <dbReference type="Pfam" id="PF02581"/>
    </source>
</evidence>
<evidence type="ECO:0000256" key="1">
    <source>
        <dbReference type="SAM" id="MobiDB-lite"/>
    </source>
</evidence>
<name>A0A2U2J2D1_9SPHN</name>
<feature type="region of interest" description="Disordered" evidence="1">
    <location>
        <begin position="76"/>
        <end position="104"/>
    </location>
</feature>
<dbReference type="Gene3D" id="3.20.20.70">
    <property type="entry name" value="Aldolase class I"/>
    <property type="match status" value="1"/>
</dbReference>
<dbReference type="AlphaFoldDB" id="A0A2U2J2D1"/>
<dbReference type="SUPFAM" id="SSF51391">
    <property type="entry name" value="Thiamin phosphate synthase"/>
    <property type="match status" value="1"/>
</dbReference>
<keyword evidence="4" id="KW-1185">Reference proteome</keyword>
<gene>
    <name evidence="3" type="ORF">DF286_06115</name>
</gene>